<proteinExistence type="predicted"/>
<sequence>MDATLAGHLQELRRGTVVVASLIVLRSPGYGYSLLETLSRAGFDVEANTLYPLLRRLEAQGLLTSSWNTDEARPRKFYRTTEQGDALAGTLRDEWSRIDHAIGDLSKTTGSN</sequence>
<dbReference type="Gene3D" id="1.10.10.10">
    <property type="entry name" value="Winged helix-like DNA-binding domain superfamily/Winged helix DNA-binding domain"/>
    <property type="match status" value="1"/>
</dbReference>
<name>A0A919M9H1_9ACTN</name>
<dbReference type="AlphaFoldDB" id="A0A919M9H1"/>
<dbReference type="PANTHER" id="PTHR33169">
    <property type="entry name" value="PADR-FAMILY TRANSCRIPTIONAL REGULATOR"/>
    <property type="match status" value="1"/>
</dbReference>
<dbReference type="InterPro" id="IPR005149">
    <property type="entry name" value="Tscrpt_reg_PadR_N"/>
</dbReference>
<dbReference type="Pfam" id="PF03551">
    <property type="entry name" value="PadR"/>
    <property type="match status" value="1"/>
</dbReference>
<dbReference type="EMBL" id="BOMM01000029">
    <property type="protein sequence ID" value="GIE11521.1"/>
    <property type="molecule type" value="Genomic_DNA"/>
</dbReference>
<evidence type="ECO:0000259" key="1">
    <source>
        <dbReference type="Pfam" id="PF03551"/>
    </source>
</evidence>
<gene>
    <name evidence="2" type="ORF">Afe05nite_33610</name>
</gene>
<dbReference type="SUPFAM" id="SSF46785">
    <property type="entry name" value="Winged helix' DNA-binding domain"/>
    <property type="match status" value="1"/>
</dbReference>
<dbReference type="PANTHER" id="PTHR33169:SF14">
    <property type="entry name" value="TRANSCRIPTIONAL REGULATOR RV3488"/>
    <property type="match status" value="1"/>
</dbReference>
<comment type="caution">
    <text evidence="2">The sequence shown here is derived from an EMBL/GenBank/DDBJ whole genome shotgun (WGS) entry which is preliminary data.</text>
</comment>
<evidence type="ECO:0000313" key="2">
    <source>
        <dbReference type="EMBL" id="GIE11521.1"/>
    </source>
</evidence>
<dbReference type="Proteomes" id="UP000598174">
    <property type="component" value="Unassembled WGS sequence"/>
</dbReference>
<dbReference type="InterPro" id="IPR036388">
    <property type="entry name" value="WH-like_DNA-bd_sf"/>
</dbReference>
<keyword evidence="3" id="KW-1185">Reference proteome</keyword>
<dbReference type="InterPro" id="IPR036390">
    <property type="entry name" value="WH_DNA-bd_sf"/>
</dbReference>
<reference evidence="2" key="1">
    <citation type="submission" date="2021-01" db="EMBL/GenBank/DDBJ databases">
        <title>Whole genome shotgun sequence of Actinoplanes ferrugineus NBRC 15555.</title>
        <authorList>
            <person name="Komaki H."/>
            <person name="Tamura T."/>
        </authorList>
    </citation>
    <scope>NUCLEOTIDE SEQUENCE</scope>
    <source>
        <strain evidence="2">NBRC 15555</strain>
    </source>
</reference>
<dbReference type="InterPro" id="IPR052509">
    <property type="entry name" value="Metal_resp_DNA-bind_regulator"/>
</dbReference>
<protein>
    <submittedName>
        <fullName evidence="2">PadR family transcriptional regulator</fullName>
    </submittedName>
</protein>
<feature type="domain" description="Transcription regulator PadR N-terminal" evidence="1">
    <location>
        <begin position="25"/>
        <end position="86"/>
    </location>
</feature>
<evidence type="ECO:0000313" key="3">
    <source>
        <dbReference type="Proteomes" id="UP000598174"/>
    </source>
</evidence>
<accession>A0A919M9H1</accession>
<organism evidence="2 3">
    <name type="scientific">Paractinoplanes ferrugineus</name>
    <dbReference type="NCBI Taxonomy" id="113564"/>
    <lineage>
        <taxon>Bacteria</taxon>
        <taxon>Bacillati</taxon>
        <taxon>Actinomycetota</taxon>
        <taxon>Actinomycetes</taxon>
        <taxon>Micromonosporales</taxon>
        <taxon>Micromonosporaceae</taxon>
        <taxon>Paractinoplanes</taxon>
    </lineage>
</organism>